<name>A0A9P0ZG58_CUSEU</name>
<evidence type="ECO:0000313" key="1">
    <source>
        <dbReference type="EMBL" id="CAH9098764.1"/>
    </source>
</evidence>
<organism evidence="1 2">
    <name type="scientific">Cuscuta europaea</name>
    <name type="common">European dodder</name>
    <dbReference type="NCBI Taxonomy" id="41803"/>
    <lineage>
        <taxon>Eukaryota</taxon>
        <taxon>Viridiplantae</taxon>
        <taxon>Streptophyta</taxon>
        <taxon>Embryophyta</taxon>
        <taxon>Tracheophyta</taxon>
        <taxon>Spermatophyta</taxon>
        <taxon>Magnoliopsida</taxon>
        <taxon>eudicotyledons</taxon>
        <taxon>Gunneridae</taxon>
        <taxon>Pentapetalae</taxon>
        <taxon>asterids</taxon>
        <taxon>lamiids</taxon>
        <taxon>Solanales</taxon>
        <taxon>Convolvulaceae</taxon>
        <taxon>Cuscuteae</taxon>
        <taxon>Cuscuta</taxon>
        <taxon>Cuscuta subgen. Cuscuta</taxon>
    </lineage>
</organism>
<sequence>MMDSFLHRTHLIIRPSSSINTKNKPILKVDSGNRSNTDPLQRSYALQTHRNVVYTYTKTHLNTQKSWQEFTDPVVFTTPYQGAIKAEDAKFNRHLILCTVEHFLL</sequence>
<keyword evidence="2" id="KW-1185">Reference proteome</keyword>
<comment type="caution">
    <text evidence="1">The sequence shown here is derived from an EMBL/GenBank/DDBJ whole genome shotgun (WGS) entry which is preliminary data.</text>
</comment>
<dbReference type="Proteomes" id="UP001152484">
    <property type="component" value="Unassembled WGS sequence"/>
</dbReference>
<evidence type="ECO:0000313" key="2">
    <source>
        <dbReference type="Proteomes" id="UP001152484"/>
    </source>
</evidence>
<dbReference type="AlphaFoldDB" id="A0A9P0ZG58"/>
<accession>A0A9P0ZG58</accession>
<dbReference type="EMBL" id="CAMAPE010000036">
    <property type="protein sequence ID" value="CAH9098764.1"/>
    <property type="molecule type" value="Genomic_DNA"/>
</dbReference>
<protein>
    <submittedName>
        <fullName evidence="1">Uncharacterized protein</fullName>
    </submittedName>
</protein>
<gene>
    <name evidence="1" type="ORF">CEURO_LOCUS14377</name>
</gene>
<proteinExistence type="predicted"/>
<reference evidence="1" key="1">
    <citation type="submission" date="2022-07" db="EMBL/GenBank/DDBJ databases">
        <authorList>
            <person name="Macas J."/>
            <person name="Novak P."/>
            <person name="Neumann P."/>
        </authorList>
    </citation>
    <scope>NUCLEOTIDE SEQUENCE</scope>
</reference>